<keyword evidence="2" id="KW-1185">Reference proteome</keyword>
<dbReference type="NCBIfam" id="TIGR01643">
    <property type="entry name" value="YD_repeat_2x"/>
    <property type="match status" value="1"/>
</dbReference>
<dbReference type="Gene3D" id="2.180.10.10">
    <property type="entry name" value="RHS repeat-associated core"/>
    <property type="match status" value="1"/>
</dbReference>
<sequence>MQKWGRHSCLPEITEPPVSSAAAGLTTWTYDANGNQLTIEVPSGDLTTNTWDYENRLTRVEHSDGSITTYAYDPDNHRVEKDDGVDVVRFVYDGNNILQERSDLGTLEAAFTYIPQPYAQVIIQHRDTESSFYHPDGINNIRQLTDETAAETNRYDYDAWLQIRSSTGTVTNPQTGKGLFSAYRREDDGLYGTHNRFYEADSGRWKSADPAEADLNLYRYVNNNPINNDDPSGLQRRSGTVEVLNPRTGALETVPSQLMQEYLQANPGARVVGEGPHAPKELNAETAPVPELAPFLPPKRRVQKLEMRLPPRISVSRVNKLVEAGLAKEFVRLGSVNARAVVVPIKLSSGTEKYLVLQYVPPGLTSGTYFRIASERLVPSTMSMEQAADTLVFSPAEVGSAVAAEAQLTFVLHVLPLGAATDYTDQGDYTEAAISIAGDAAELLTGPLALAAKTAEGARRIRRTGIVLEASVGVYRAGQGVTDLYNEKYARGAGELGEALLRLFGVSIHLRSARRPKADLPEALPIASRSSRRRLFANASETGTTLLPAGAGETDKFGNVLYSTLGSADDVALARYHESVHSFLSPKFKLFRELRADFGMAAYNRSSTLRYIEEALAESYAQLRVNGIRGLPTGIKFPIKEGYVTIQALAAEGAVGTVVIGGVTYYVFHDSE</sequence>
<reference evidence="1 2" key="1">
    <citation type="submission" date="2019-02" db="EMBL/GenBank/DDBJ databases">
        <title>Deep-cultivation of Planctomycetes and their phenomic and genomic characterization uncovers novel biology.</title>
        <authorList>
            <person name="Wiegand S."/>
            <person name="Jogler M."/>
            <person name="Boedeker C."/>
            <person name="Pinto D."/>
            <person name="Vollmers J."/>
            <person name="Rivas-Marin E."/>
            <person name="Kohn T."/>
            <person name="Peeters S.H."/>
            <person name="Heuer A."/>
            <person name="Rast P."/>
            <person name="Oberbeckmann S."/>
            <person name="Bunk B."/>
            <person name="Jeske O."/>
            <person name="Meyerdierks A."/>
            <person name="Storesund J.E."/>
            <person name="Kallscheuer N."/>
            <person name="Luecker S."/>
            <person name="Lage O.M."/>
            <person name="Pohl T."/>
            <person name="Merkel B.J."/>
            <person name="Hornburger P."/>
            <person name="Mueller R.-W."/>
            <person name="Bruemmer F."/>
            <person name="Labrenz M."/>
            <person name="Spormann A.M."/>
            <person name="Op den Camp H."/>
            <person name="Overmann J."/>
            <person name="Amann R."/>
            <person name="Jetten M.S.M."/>
            <person name="Mascher T."/>
            <person name="Medema M.H."/>
            <person name="Devos D.P."/>
            <person name="Kaster A.-K."/>
            <person name="Ovreas L."/>
            <person name="Rohde M."/>
            <person name="Galperin M.Y."/>
            <person name="Jogler C."/>
        </authorList>
    </citation>
    <scope>NUCLEOTIDE SEQUENCE [LARGE SCALE GENOMIC DNA]</scope>
    <source>
        <strain evidence="1 2">Mal4</strain>
    </source>
</reference>
<dbReference type="GO" id="GO:0016787">
    <property type="term" value="F:hydrolase activity"/>
    <property type="evidence" value="ECO:0007669"/>
    <property type="project" value="UniProtKB-KW"/>
</dbReference>
<dbReference type="AlphaFoldDB" id="A0A517Z4P1"/>
<dbReference type="EMBL" id="CP036275">
    <property type="protein sequence ID" value="QDU37405.1"/>
    <property type="molecule type" value="Genomic_DNA"/>
</dbReference>
<gene>
    <name evidence="1" type="primary">wapA_1</name>
    <name evidence="1" type="ORF">Mal4_17160</name>
</gene>
<dbReference type="InterPro" id="IPR050708">
    <property type="entry name" value="T6SS_VgrG/RHS"/>
</dbReference>
<dbReference type="Proteomes" id="UP000320496">
    <property type="component" value="Chromosome"/>
</dbReference>
<dbReference type="InterPro" id="IPR006530">
    <property type="entry name" value="YD"/>
</dbReference>
<dbReference type="PANTHER" id="PTHR32305">
    <property type="match status" value="1"/>
</dbReference>
<organism evidence="1 2">
    <name type="scientific">Maioricimonas rarisocia</name>
    <dbReference type="NCBI Taxonomy" id="2528026"/>
    <lineage>
        <taxon>Bacteria</taxon>
        <taxon>Pseudomonadati</taxon>
        <taxon>Planctomycetota</taxon>
        <taxon>Planctomycetia</taxon>
        <taxon>Planctomycetales</taxon>
        <taxon>Planctomycetaceae</taxon>
        <taxon>Maioricimonas</taxon>
    </lineage>
</organism>
<dbReference type="InterPro" id="IPR022385">
    <property type="entry name" value="Rhs_assc_core"/>
</dbReference>
<evidence type="ECO:0000313" key="2">
    <source>
        <dbReference type="Proteomes" id="UP000320496"/>
    </source>
</evidence>
<name>A0A517Z4P1_9PLAN</name>
<keyword evidence="1" id="KW-0378">Hydrolase</keyword>
<proteinExistence type="predicted"/>
<protein>
    <submittedName>
        <fullName evidence="1">tRNA nuclease WapA</fullName>
        <ecNumber evidence="1">3.1.-.-</ecNumber>
    </submittedName>
</protein>
<dbReference type="NCBIfam" id="TIGR03696">
    <property type="entry name" value="Rhs_assc_core"/>
    <property type="match status" value="1"/>
</dbReference>
<evidence type="ECO:0000313" key="1">
    <source>
        <dbReference type="EMBL" id="QDU37405.1"/>
    </source>
</evidence>
<accession>A0A517Z4P1</accession>
<dbReference type="EC" id="3.1.-.-" evidence="1"/>
<dbReference type="OrthoDB" id="291501at2"/>
<dbReference type="KEGG" id="mri:Mal4_17160"/>
<dbReference type="PANTHER" id="PTHR32305:SF15">
    <property type="entry name" value="PROTEIN RHSA-RELATED"/>
    <property type="match status" value="1"/>
</dbReference>